<proteinExistence type="predicted"/>
<feature type="transmembrane region" description="Helical" evidence="1">
    <location>
        <begin position="162"/>
        <end position="186"/>
    </location>
</feature>
<dbReference type="EMBL" id="CALOZG010000042">
    <property type="protein sequence ID" value="CAH4034563.1"/>
    <property type="molecule type" value="Genomic_DNA"/>
</dbReference>
<dbReference type="AlphaFoldDB" id="A0A9P0TLQ7"/>
<keyword evidence="1" id="KW-1133">Transmembrane helix</keyword>
<sequence>MKAQPTTLMPSLLNWTSLDTDTKICLCTHISRNTVTTQNIPFIGSSTFNTSHIDIHISIHISFCRLQSACAHDNVREPCLVFISVFVGSVHLSVFTMCYKGQCLHCIEVETGSLIWAIINVILTGLACLICIGILICLNVMVIKDVDFEAQMNGYAVVVNGLYNLICMVALTFSAIDFMFSMFLLVGVIKKHVGYVKAYYFYGLVKIIITSLGLIGVLTEIDYYAAFFVNLSVYVFHYLVLQMVRNTYLKFNEGSIIQQFMHKPLV</sequence>
<feature type="transmembrane region" description="Helical" evidence="1">
    <location>
        <begin position="223"/>
        <end position="241"/>
    </location>
</feature>
<reference evidence="2" key="1">
    <citation type="submission" date="2022-05" db="EMBL/GenBank/DDBJ databases">
        <authorList>
            <person name="Okamura Y."/>
        </authorList>
    </citation>
    <scope>NUCLEOTIDE SEQUENCE</scope>
</reference>
<feature type="transmembrane region" description="Helical" evidence="1">
    <location>
        <begin position="80"/>
        <end position="101"/>
    </location>
</feature>
<feature type="transmembrane region" description="Helical" evidence="1">
    <location>
        <begin position="113"/>
        <end position="142"/>
    </location>
</feature>
<evidence type="ECO:0000313" key="2">
    <source>
        <dbReference type="EMBL" id="CAH4034563.1"/>
    </source>
</evidence>
<evidence type="ECO:0000256" key="1">
    <source>
        <dbReference type="SAM" id="Phobius"/>
    </source>
</evidence>
<keyword evidence="1" id="KW-0472">Membrane</keyword>
<gene>
    <name evidence="2" type="ORF">PIBRA_LOCUS10734</name>
</gene>
<accession>A0A9P0TLQ7</accession>
<organism evidence="2 3">
    <name type="scientific">Pieris brassicae</name>
    <name type="common">White butterfly</name>
    <name type="synonym">Large white butterfly</name>
    <dbReference type="NCBI Taxonomy" id="7116"/>
    <lineage>
        <taxon>Eukaryota</taxon>
        <taxon>Metazoa</taxon>
        <taxon>Ecdysozoa</taxon>
        <taxon>Arthropoda</taxon>
        <taxon>Hexapoda</taxon>
        <taxon>Insecta</taxon>
        <taxon>Pterygota</taxon>
        <taxon>Neoptera</taxon>
        <taxon>Endopterygota</taxon>
        <taxon>Lepidoptera</taxon>
        <taxon>Glossata</taxon>
        <taxon>Ditrysia</taxon>
        <taxon>Papilionoidea</taxon>
        <taxon>Pieridae</taxon>
        <taxon>Pierinae</taxon>
        <taxon>Pieris</taxon>
    </lineage>
</organism>
<name>A0A9P0TLQ7_PIEBR</name>
<feature type="transmembrane region" description="Helical" evidence="1">
    <location>
        <begin position="198"/>
        <end position="217"/>
    </location>
</feature>
<evidence type="ECO:0000313" key="3">
    <source>
        <dbReference type="Proteomes" id="UP001152562"/>
    </source>
</evidence>
<keyword evidence="3" id="KW-1185">Reference proteome</keyword>
<protein>
    <submittedName>
        <fullName evidence="2">Uncharacterized protein</fullName>
    </submittedName>
</protein>
<keyword evidence="1" id="KW-0812">Transmembrane</keyword>
<comment type="caution">
    <text evidence="2">The sequence shown here is derived from an EMBL/GenBank/DDBJ whole genome shotgun (WGS) entry which is preliminary data.</text>
</comment>
<dbReference type="Proteomes" id="UP001152562">
    <property type="component" value="Unassembled WGS sequence"/>
</dbReference>